<proteinExistence type="inferred from homology"/>
<dbReference type="Pfam" id="PF00775">
    <property type="entry name" value="Dioxygenase_C"/>
    <property type="match status" value="1"/>
</dbReference>
<reference evidence="5 6" key="1">
    <citation type="journal article" date="2023" name="Microbiol. Resour. Announc.">
        <title>Complete Genome Sequence of Imperialibacter roseus strain P4T.</title>
        <authorList>
            <person name="Tizabi D.R."/>
            <person name="Bachvaroff T."/>
            <person name="Hill R.T."/>
        </authorList>
    </citation>
    <scope>NUCLEOTIDE SEQUENCE [LARGE SCALE GENOMIC DNA]</scope>
    <source>
        <strain evidence="5 6">P4T</strain>
    </source>
</reference>
<dbReference type="RefSeq" id="WP_317489773.1">
    <property type="nucleotide sequence ID" value="NZ_CP136051.1"/>
</dbReference>
<dbReference type="SUPFAM" id="SSF49482">
    <property type="entry name" value="Aromatic compound dioxygenase"/>
    <property type="match status" value="1"/>
</dbReference>
<keyword evidence="6" id="KW-1185">Reference proteome</keyword>
<feature type="domain" description="Intradiol ring-cleavage dioxygenases" evidence="4">
    <location>
        <begin position="69"/>
        <end position="179"/>
    </location>
</feature>
<dbReference type="Proteomes" id="UP001302349">
    <property type="component" value="Chromosome"/>
</dbReference>
<dbReference type="PROSITE" id="PS51257">
    <property type="entry name" value="PROKAR_LIPOPROTEIN"/>
    <property type="match status" value="1"/>
</dbReference>
<dbReference type="InterPro" id="IPR015889">
    <property type="entry name" value="Intradiol_dOase_core"/>
</dbReference>
<evidence type="ECO:0000259" key="4">
    <source>
        <dbReference type="Pfam" id="PF00775"/>
    </source>
</evidence>
<keyword evidence="3" id="KW-0560">Oxidoreductase</keyword>
<evidence type="ECO:0000313" key="5">
    <source>
        <dbReference type="EMBL" id="WOK07084.1"/>
    </source>
</evidence>
<sequence>MKNKTICQVLIATTLTMGLFSCQGQPNVSGQKQTAKKAIVGGGCDGCELMFVGIPASIDASDTSAGWFEEGQKLLVTGKVFKIDGFTPAAGVVIYYWQTDNEGFYAPVEGMPAKARRHGHIRGWVKTDEAGRYSIYTVRPAPYPERDEPAHIHTSIKEPAIGDEYYIDAFVFDDDPLLTGAKRKEMENRGGSGVLRVLLDKDLQVAEHNIILGRNIPNYPTNEHPAEASGLKIGEDSPSFTPFHAWGPDMGTRTCPVCKYGRYHGILYFVGNKPDWDDIRKWLAFLERESVERGKYLKVYFVYGNEAAYSREARQKELENIGKALDLKNIAVTFVPSLTDKASEVNLNSINPNIANTFIVYRQRAIVAKFVGLQASAENLKLISTTLDKTKGEYFDLTEPAHN</sequence>
<dbReference type="InterPro" id="IPR000627">
    <property type="entry name" value="Intradiol_dOase_C"/>
</dbReference>
<dbReference type="GO" id="GO:0051213">
    <property type="term" value="F:dioxygenase activity"/>
    <property type="evidence" value="ECO:0007669"/>
    <property type="project" value="UniProtKB-KW"/>
</dbReference>
<dbReference type="PANTHER" id="PTHR33711:SF10">
    <property type="entry name" value="INTRADIOL RING-CLEAVAGE DIOXYGENASES DOMAIN-CONTAINING PROTEIN"/>
    <property type="match status" value="1"/>
</dbReference>
<evidence type="ECO:0000256" key="3">
    <source>
        <dbReference type="ARBA" id="ARBA00023002"/>
    </source>
</evidence>
<evidence type="ECO:0000256" key="2">
    <source>
        <dbReference type="ARBA" id="ARBA00022964"/>
    </source>
</evidence>
<gene>
    <name evidence="5" type="ORF">RT717_00425</name>
</gene>
<dbReference type="EMBL" id="CP136051">
    <property type="protein sequence ID" value="WOK07084.1"/>
    <property type="molecule type" value="Genomic_DNA"/>
</dbReference>
<dbReference type="PANTHER" id="PTHR33711">
    <property type="entry name" value="DIOXYGENASE, PUTATIVE (AFU_ORTHOLOGUE AFUA_2G02910)-RELATED"/>
    <property type="match status" value="1"/>
</dbReference>
<protein>
    <submittedName>
        <fullName evidence="5">Intradiol ring-cleavage dioxygenase</fullName>
    </submittedName>
</protein>
<dbReference type="Gene3D" id="2.60.130.10">
    <property type="entry name" value="Aromatic compound dioxygenase"/>
    <property type="match status" value="1"/>
</dbReference>
<dbReference type="InterPro" id="IPR050770">
    <property type="entry name" value="Intradiol_RC_Dioxygenase"/>
</dbReference>
<organism evidence="5 6">
    <name type="scientific">Imperialibacter roseus</name>
    <dbReference type="NCBI Taxonomy" id="1324217"/>
    <lineage>
        <taxon>Bacteria</taxon>
        <taxon>Pseudomonadati</taxon>
        <taxon>Bacteroidota</taxon>
        <taxon>Cytophagia</taxon>
        <taxon>Cytophagales</taxon>
        <taxon>Flammeovirgaceae</taxon>
        <taxon>Imperialibacter</taxon>
    </lineage>
</organism>
<name>A0ABZ0IQ21_9BACT</name>
<keyword evidence="2 5" id="KW-0223">Dioxygenase</keyword>
<evidence type="ECO:0000313" key="6">
    <source>
        <dbReference type="Proteomes" id="UP001302349"/>
    </source>
</evidence>
<comment type="similarity">
    <text evidence="1">Belongs to the intradiol ring-cleavage dioxygenase family.</text>
</comment>
<accession>A0ABZ0IQ21</accession>
<evidence type="ECO:0000256" key="1">
    <source>
        <dbReference type="ARBA" id="ARBA00007825"/>
    </source>
</evidence>